<keyword evidence="1" id="KW-0472">Membrane</keyword>
<dbReference type="AlphaFoldDB" id="A0A0R1KGE6"/>
<evidence type="ECO:0000313" key="4">
    <source>
        <dbReference type="Proteomes" id="UP000051248"/>
    </source>
</evidence>
<comment type="caution">
    <text evidence="3">The sequence shown here is derived from an EMBL/GenBank/DDBJ whole genome shotgun (WGS) entry which is preliminary data.</text>
</comment>
<dbReference type="InterPro" id="IPR018649">
    <property type="entry name" value="SHOCT"/>
</dbReference>
<proteinExistence type="predicted"/>
<dbReference type="OrthoDB" id="2297405at2"/>
<evidence type="ECO:0000313" key="3">
    <source>
        <dbReference type="EMBL" id="KRK78986.1"/>
    </source>
</evidence>
<sequence>MKNNNNQRGSIIMEFQQLDPAKSYYRRWSTADYVIIGLAAVGFVSVFGIPVSVLLFVIYRMSESKIYVSDIDNRSVKFWVRKIDWKAYCETHGKNMFNSYRPQRVTTSQQEAAAATNTQNNNLDQLAKLKELLDQGVLTQEEFDAKKKQLLDL</sequence>
<feature type="domain" description="SHOCT" evidence="2">
    <location>
        <begin position="124"/>
        <end position="151"/>
    </location>
</feature>
<name>A0A0R1KGE6_9LACO</name>
<keyword evidence="1" id="KW-0812">Transmembrane</keyword>
<keyword evidence="1" id="KW-1133">Transmembrane helix</keyword>
<feature type="transmembrane region" description="Helical" evidence="1">
    <location>
        <begin position="33"/>
        <end position="59"/>
    </location>
</feature>
<dbReference type="STRING" id="1423775.FD03_GL001346"/>
<dbReference type="EMBL" id="AZDZ01000019">
    <property type="protein sequence ID" value="KRK78986.1"/>
    <property type="molecule type" value="Genomic_DNA"/>
</dbReference>
<gene>
    <name evidence="3" type="ORF">FD03_GL001346</name>
</gene>
<protein>
    <recommendedName>
        <fullName evidence="2">SHOCT domain-containing protein</fullName>
    </recommendedName>
</protein>
<evidence type="ECO:0000259" key="2">
    <source>
        <dbReference type="Pfam" id="PF09851"/>
    </source>
</evidence>
<dbReference type="Proteomes" id="UP000051248">
    <property type="component" value="Unassembled WGS sequence"/>
</dbReference>
<reference evidence="3 4" key="1">
    <citation type="journal article" date="2015" name="Genome Announc.">
        <title>Expanding the biotechnology potential of lactobacilli through comparative genomics of 213 strains and associated genera.</title>
        <authorList>
            <person name="Sun Z."/>
            <person name="Harris H.M."/>
            <person name="McCann A."/>
            <person name="Guo C."/>
            <person name="Argimon S."/>
            <person name="Zhang W."/>
            <person name="Yang X."/>
            <person name="Jeffery I.B."/>
            <person name="Cooney J.C."/>
            <person name="Kagawa T.F."/>
            <person name="Liu W."/>
            <person name="Song Y."/>
            <person name="Salvetti E."/>
            <person name="Wrobel A."/>
            <person name="Rasinkangas P."/>
            <person name="Parkhill J."/>
            <person name="Rea M.C."/>
            <person name="O'Sullivan O."/>
            <person name="Ritari J."/>
            <person name="Douillard F.P."/>
            <person name="Paul Ross R."/>
            <person name="Yang R."/>
            <person name="Briner A.E."/>
            <person name="Felis G.E."/>
            <person name="de Vos W.M."/>
            <person name="Barrangou R."/>
            <person name="Klaenhammer T.R."/>
            <person name="Caufield P.W."/>
            <person name="Cui Y."/>
            <person name="Zhang H."/>
            <person name="O'Toole P.W."/>
        </authorList>
    </citation>
    <scope>NUCLEOTIDE SEQUENCE [LARGE SCALE GENOMIC DNA]</scope>
    <source>
        <strain evidence="3 4">DSM 19682</strain>
    </source>
</reference>
<evidence type="ECO:0000256" key="1">
    <source>
        <dbReference type="SAM" id="Phobius"/>
    </source>
</evidence>
<keyword evidence="4" id="KW-1185">Reference proteome</keyword>
<accession>A0A0R1KGE6</accession>
<dbReference type="Pfam" id="PF09851">
    <property type="entry name" value="SHOCT"/>
    <property type="match status" value="1"/>
</dbReference>
<dbReference type="PATRIC" id="fig|1423775.4.peg.1376"/>
<organism evidence="3 4">
    <name type="scientific">Companilactobacillus nodensis DSM 19682 = JCM 14932 = NBRC 107160</name>
    <dbReference type="NCBI Taxonomy" id="1423775"/>
    <lineage>
        <taxon>Bacteria</taxon>
        <taxon>Bacillati</taxon>
        <taxon>Bacillota</taxon>
        <taxon>Bacilli</taxon>
        <taxon>Lactobacillales</taxon>
        <taxon>Lactobacillaceae</taxon>
        <taxon>Companilactobacillus</taxon>
    </lineage>
</organism>